<protein>
    <submittedName>
        <fullName evidence="6">ABC transporter family protein</fullName>
    </submittedName>
</protein>
<evidence type="ECO:0000256" key="2">
    <source>
        <dbReference type="ARBA" id="ARBA00022737"/>
    </source>
</evidence>
<organism evidence="6 7">
    <name type="scientific">Actinocrispum wychmicini</name>
    <dbReference type="NCBI Taxonomy" id="1213861"/>
    <lineage>
        <taxon>Bacteria</taxon>
        <taxon>Bacillati</taxon>
        <taxon>Actinomycetota</taxon>
        <taxon>Actinomycetes</taxon>
        <taxon>Pseudonocardiales</taxon>
        <taxon>Pseudonocardiaceae</taxon>
        <taxon>Actinocrispum</taxon>
    </lineage>
</organism>
<dbReference type="InterPro" id="IPR050107">
    <property type="entry name" value="ABC_carbohydrate_import_ATPase"/>
</dbReference>
<dbReference type="InterPro" id="IPR003439">
    <property type="entry name" value="ABC_transporter-like_ATP-bd"/>
</dbReference>
<reference evidence="6 7" key="1">
    <citation type="submission" date="2019-03" db="EMBL/GenBank/DDBJ databases">
        <title>Genomic Encyclopedia of Type Strains, Phase IV (KMG-IV): sequencing the most valuable type-strain genomes for metagenomic binning, comparative biology and taxonomic classification.</title>
        <authorList>
            <person name="Goeker M."/>
        </authorList>
    </citation>
    <scope>NUCLEOTIDE SEQUENCE [LARGE SCALE GENOMIC DNA]</scope>
    <source>
        <strain evidence="6 7">DSM 45934</strain>
    </source>
</reference>
<keyword evidence="4" id="KW-0067">ATP-binding</keyword>
<dbReference type="GO" id="GO:0005524">
    <property type="term" value="F:ATP binding"/>
    <property type="evidence" value="ECO:0007669"/>
    <property type="project" value="UniProtKB-KW"/>
</dbReference>
<dbReference type="GO" id="GO:0016887">
    <property type="term" value="F:ATP hydrolysis activity"/>
    <property type="evidence" value="ECO:0007669"/>
    <property type="project" value="InterPro"/>
</dbReference>
<dbReference type="RefSeq" id="WP_165960636.1">
    <property type="nucleotide sequence ID" value="NZ_SLWS01000006.1"/>
</dbReference>
<dbReference type="Pfam" id="PF00005">
    <property type="entry name" value="ABC_tran"/>
    <property type="match status" value="1"/>
</dbReference>
<evidence type="ECO:0000259" key="5">
    <source>
        <dbReference type="PROSITE" id="PS50893"/>
    </source>
</evidence>
<proteinExistence type="predicted"/>
<keyword evidence="1" id="KW-0813">Transport</keyword>
<dbReference type="Proteomes" id="UP000295680">
    <property type="component" value="Unassembled WGS sequence"/>
</dbReference>
<name>A0A4R2JF44_9PSEU</name>
<keyword evidence="3" id="KW-0547">Nucleotide-binding</keyword>
<sequence length="231" mass="25245">MLEAARVTKRFAGVTALRGVDFLLERGQVHALVGEHGAGKSTLVKVLTGVYKPDEGLVFHKGKPVHFTGPADALAHGISTLYQEPALVDSMSVAANLYLGREPRNRLRLVSFRQMYANATRLLDSLGIEVDPRAKLRSLTPSTRKMVAVARTVDTEDGLVILDEPTSSLESCWVERVHGVIRRLHERDVSILYVTHQTAEAYEVCDTVTLMRAGQIVHTGPISGGRPEPTG</sequence>
<evidence type="ECO:0000313" key="7">
    <source>
        <dbReference type="Proteomes" id="UP000295680"/>
    </source>
</evidence>
<evidence type="ECO:0000256" key="3">
    <source>
        <dbReference type="ARBA" id="ARBA00022741"/>
    </source>
</evidence>
<evidence type="ECO:0000256" key="4">
    <source>
        <dbReference type="ARBA" id="ARBA00022840"/>
    </source>
</evidence>
<comment type="caution">
    <text evidence="6">The sequence shown here is derived from an EMBL/GenBank/DDBJ whole genome shotgun (WGS) entry which is preliminary data.</text>
</comment>
<keyword evidence="7" id="KW-1185">Reference proteome</keyword>
<dbReference type="SUPFAM" id="SSF52540">
    <property type="entry name" value="P-loop containing nucleoside triphosphate hydrolases"/>
    <property type="match status" value="1"/>
</dbReference>
<dbReference type="AlphaFoldDB" id="A0A4R2JF44"/>
<evidence type="ECO:0000256" key="1">
    <source>
        <dbReference type="ARBA" id="ARBA00022448"/>
    </source>
</evidence>
<accession>A0A4R2JF44</accession>
<feature type="domain" description="ABC transporter" evidence="5">
    <location>
        <begin position="2"/>
        <end position="231"/>
    </location>
</feature>
<dbReference type="InterPro" id="IPR027417">
    <property type="entry name" value="P-loop_NTPase"/>
</dbReference>
<gene>
    <name evidence="6" type="ORF">EV192_106317</name>
</gene>
<keyword evidence="2" id="KW-0677">Repeat</keyword>
<evidence type="ECO:0000313" key="6">
    <source>
        <dbReference type="EMBL" id="TCO56842.1"/>
    </source>
</evidence>
<dbReference type="CDD" id="cd03216">
    <property type="entry name" value="ABC_Carb_Monos_I"/>
    <property type="match status" value="1"/>
</dbReference>
<dbReference type="InterPro" id="IPR003593">
    <property type="entry name" value="AAA+_ATPase"/>
</dbReference>
<dbReference type="PANTHER" id="PTHR43790:SF9">
    <property type="entry name" value="GALACTOFURANOSE TRANSPORTER ATP-BINDING PROTEIN YTFR"/>
    <property type="match status" value="1"/>
</dbReference>
<dbReference type="PANTHER" id="PTHR43790">
    <property type="entry name" value="CARBOHYDRATE TRANSPORT ATP-BINDING PROTEIN MG119-RELATED"/>
    <property type="match status" value="1"/>
</dbReference>
<dbReference type="PROSITE" id="PS50893">
    <property type="entry name" value="ABC_TRANSPORTER_2"/>
    <property type="match status" value="1"/>
</dbReference>
<dbReference type="SMART" id="SM00382">
    <property type="entry name" value="AAA"/>
    <property type="match status" value="1"/>
</dbReference>
<dbReference type="Gene3D" id="3.40.50.300">
    <property type="entry name" value="P-loop containing nucleotide triphosphate hydrolases"/>
    <property type="match status" value="1"/>
</dbReference>
<dbReference type="EMBL" id="SLWS01000006">
    <property type="protein sequence ID" value="TCO56842.1"/>
    <property type="molecule type" value="Genomic_DNA"/>
</dbReference>